<evidence type="ECO:0000256" key="2">
    <source>
        <dbReference type="SAM" id="Phobius"/>
    </source>
</evidence>
<proteinExistence type="predicted"/>
<gene>
    <name evidence="3" type="ORF">FSB_LOCUS12088</name>
</gene>
<keyword evidence="2" id="KW-0812">Transmembrane</keyword>
<dbReference type="EMBL" id="OIVN01000694">
    <property type="protein sequence ID" value="SPC84206.1"/>
    <property type="molecule type" value="Genomic_DNA"/>
</dbReference>
<evidence type="ECO:0000256" key="1">
    <source>
        <dbReference type="SAM" id="MobiDB-lite"/>
    </source>
</evidence>
<keyword evidence="2" id="KW-0472">Membrane</keyword>
<reference evidence="3" key="1">
    <citation type="submission" date="2018-02" db="EMBL/GenBank/DDBJ databases">
        <authorList>
            <person name="Cohen D.B."/>
            <person name="Kent A.D."/>
        </authorList>
    </citation>
    <scope>NUCLEOTIDE SEQUENCE</scope>
</reference>
<name>A0A2N9EZP0_FAGSY</name>
<accession>A0A2N9EZP0</accession>
<protein>
    <submittedName>
        <fullName evidence="3">Uncharacterized protein</fullName>
    </submittedName>
</protein>
<keyword evidence="2" id="KW-1133">Transmembrane helix</keyword>
<organism evidence="3">
    <name type="scientific">Fagus sylvatica</name>
    <name type="common">Beechnut</name>
    <dbReference type="NCBI Taxonomy" id="28930"/>
    <lineage>
        <taxon>Eukaryota</taxon>
        <taxon>Viridiplantae</taxon>
        <taxon>Streptophyta</taxon>
        <taxon>Embryophyta</taxon>
        <taxon>Tracheophyta</taxon>
        <taxon>Spermatophyta</taxon>
        <taxon>Magnoliopsida</taxon>
        <taxon>eudicotyledons</taxon>
        <taxon>Gunneridae</taxon>
        <taxon>Pentapetalae</taxon>
        <taxon>rosids</taxon>
        <taxon>fabids</taxon>
        <taxon>Fagales</taxon>
        <taxon>Fagaceae</taxon>
        <taxon>Fagus</taxon>
    </lineage>
</organism>
<evidence type="ECO:0000313" key="3">
    <source>
        <dbReference type="EMBL" id="SPC84206.1"/>
    </source>
</evidence>
<feature type="transmembrane region" description="Helical" evidence="2">
    <location>
        <begin position="101"/>
        <end position="127"/>
    </location>
</feature>
<feature type="transmembrane region" description="Helical" evidence="2">
    <location>
        <begin position="133"/>
        <end position="161"/>
    </location>
</feature>
<feature type="region of interest" description="Disordered" evidence="1">
    <location>
        <begin position="1"/>
        <end position="27"/>
    </location>
</feature>
<sequence>MPRIQSSKPPTNRETPNPNTHHPNNHILPNDYKLRRIKGLSNLLTSHGEDIEVEPPVEALEVMVITTYVATIKEDGLVVTVEAKAKGMMVGKRKWGSHPRAWVCSAWLGLTVSAPIWAWVCSAWLGLTVSVPIWAWVCSAWLRLTVSAPIWVWVCSVWAWVSLISHSLSW</sequence>
<feature type="compositionally biased region" description="Low complexity" evidence="1">
    <location>
        <begin position="9"/>
        <end position="27"/>
    </location>
</feature>
<dbReference type="AlphaFoldDB" id="A0A2N9EZP0"/>